<evidence type="ECO:0000313" key="3">
    <source>
        <dbReference type="Proteomes" id="UP000001784"/>
    </source>
</evidence>
<evidence type="ECO:0000313" key="2">
    <source>
        <dbReference type="EMBL" id="ABK16447.1"/>
    </source>
</evidence>
<dbReference type="AlphaFoldDB" id="A0LG95"/>
<sequence length="168" mass="18480">MRPSYKRKPGPAAFDRIPACAEATMTTLLSHIACPSVQGPLTAPGKARVIAVPARELRPSVGTIRENIAENPRLGKRHFQSRHSPRVIRPLRDAAPASRKGGSWAGHGSRLREEKKPRQQLIRRAAGFPPRHLDPDFATRCSTSHRKLPCPAAVSTYFPATAFFLYSA</sequence>
<gene>
    <name evidence="2" type="ordered locus">Sfum_0749</name>
</gene>
<organism evidence="2 3">
    <name type="scientific">Syntrophobacter fumaroxidans (strain DSM 10017 / MPOB)</name>
    <dbReference type="NCBI Taxonomy" id="335543"/>
    <lineage>
        <taxon>Bacteria</taxon>
        <taxon>Pseudomonadati</taxon>
        <taxon>Thermodesulfobacteriota</taxon>
        <taxon>Syntrophobacteria</taxon>
        <taxon>Syntrophobacterales</taxon>
        <taxon>Syntrophobacteraceae</taxon>
        <taxon>Syntrophobacter</taxon>
    </lineage>
</organism>
<dbReference type="EMBL" id="CP000478">
    <property type="protein sequence ID" value="ABK16447.1"/>
    <property type="molecule type" value="Genomic_DNA"/>
</dbReference>
<protein>
    <submittedName>
        <fullName evidence="2">Uncharacterized protein</fullName>
    </submittedName>
</protein>
<feature type="region of interest" description="Disordered" evidence="1">
    <location>
        <begin position="94"/>
        <end position="119"/>
    </location>
</feature>
<dbReference type="KEGG" id="sfu:Sfum_0749"/>
<name>A0LG95_SYNFM</name>
<dbReference type="Proteomes" id="UP000001784">
    <property type="component" value="Chromosome"/>
</dbReference>
<evidence type="ECO:0000256" key="1">
    <source>
        <dbReference type="SAM" id="MobiDB-lite"/>
    </source>
</evidence>
<proteinExistence type="predicted"/>
<accession>A0LG95</accession>
<dbReference type="HOGENOM" id="CLU_1585657_0_0_7"/>
<dbReference type="InParanoid" id="A0LG95"/>
<keyword evidence="3" id="KW-1185">Reference proteome</keyword>
<reference evidence="2 3" key="1">
    <citation type="submission" date="2006-10" db="EMBL/GenBank/DDBJ databases">
        <title>Complete sequence of Syntrophobacter fumaroxidans MPOB.</title>
        <authorList>
            <consortium name="US DOE Joint Genome Institute"/>
            <person name="Copeland A."/>
            <person name="Lucas S."/>
            <person name="Lapidus A."/>
            <person name="Barry K."/>
            <person name="Detter J.C."/>
            <person name="Glavina del Rio T."/>
            <person name="Hammon N."/>
            <person name="Israni S."/>
            <person name="Pitluck S."/>
            <person name="Goltsman E.G."/>
            <person name="Martinez M."/>
            <person name="Schmutz J."/>
            <person name="Larimer F."/>
            <person name="Land M."/>
            <person name="Hauser L."/>
            <person name="Kyrpides N."/>
            <person name="Kim E."/>
            <person name="Boone D.R."/>
            <person name="Brockman F."/>
            <person name="Culley D."/>
            <person name="Ferry J."/>
            <person name="Gunsalus R."/>
            <person name="McInerney M.J."/>
            <person name="Morrison M."/>
            <person name="Plugge C."/>
            <person name="Rohlin L."/>
            <person name="Scholten J."/>
            <person name="Sieber J."/>
            <person name="Stams A.J.M."/>
            <person name="Worm P."/>
            <person name="Henstra A.M."/>
            <person name="Richardson P."/>
        </authorList>
    </citation>
    <scope>NUCLEOTIDE SEQUENCE [LARGE SCALE GENOMIC DNA]</scope>
    <source>
        <strain evidence="3">DSM 10017 / MPOB</strain>
    </source>
</reference>